<dbReference type="Proteomes" id="UP001221217">
    <property type="component" value="Unassembled WGS sequence"/>
</dbReference>
<evidence type="ECO:0008006" key="3">
    <source>
        <dbReference type="Google" id="ProtNLM"/>
    </source>
</evidence>
<accession>A0AAJ1IIN7</accession>
<name>A0AAJ1IIN7_9SPIO</name>
<organism evidence="1 2">
    <name type="scientific">Candidatus Thalassospirochaeta sargassi</name>
    <dbReference type="NCBI Taxonomy" id="3119039"/>
    <lineage>
        <taxon>Bacteria</taxon>
        <taxon>Pseudomonadati</taxon>
        <taxon>Spirochaetota</taxon>
        <taxon>Spirochaetia</taxon>
        <taxon>Spirochaetales</taxon>
        <taxon>Spirochaetaceae</taxon>
        <taxon>Candidatus Thalassospirochaeta</taxon>
    </lineage>
</organism>
<dbReference type="EMBL" id="JAQQAL010000035">
    <property type="protein sequence ID" value="MDC7227925.1"/>
    <property type="molecule type" value="Genomic_DNA"/>
</dbReference>
<evidence type="ECO:0000313" key="1">
    <source>
        <dbReference type="EMBL" id="MDC7227925.1"/>
    </source>
</evidence>
<proteinExistence type="predicted"/>
<sequence>MGEIRALQRKAVFDDYIEVSVSWEKGHGLKCTKTGRSRYIPIPKVQTITGHSTDRMTENYFHADEYKDVLEITREI</sequence>
<comment type="caution">
    <text evidence="1">The sequence shown here is derived from an EMBL/GenBank/DDBJ whole genome shotgun (WGS) entry which is preliminary data.</text>
</comment>
<dbReference type="AlphaFoldDB" id="A0AAJ1IIN7"/>
<gene>
    <name evidence="1" type="ORF">PQJ61_14255</name>
</gene>
<protein>
    <recommendedName>
        <fullName evidence="3">Tyr recombinase domain-containing protein</fullName>
    </recommendedName>
</protein>
<evidence type="ECO:0000313" key="2">
    <source>
        <dbReference type="Proteomes" id="UP001221217"/>
    </source>
</evidence>
<reference evidence="1 2" key="1">
    <citation type="submission" date="2022-12" db="EMBL/GenBank/DDBJ databases">
        <title>Metagenome assembled genome from gulf of manar.</title>
        <authorList>
            <person name="Kohli P."/>
            <person name="Pk S."/>
            <person name="Venkata Ramana C."/>
            <person name="Sasikala C."/>
        </authorList>
    </citation>
    <scope>NUCLEOTIDE SEQUENCE [LARGE SCALE GENOMIC DNA]</scope>
    <source>
        <strain evidence="1">JB008</strain>
    </source>
</reference>